<dbReference type="PANTHER" id="PTHR43364">
    <property type="entry name" value="NADH-SPECIFIC METHYLGLYOXAL REDUCTASE-RELATED"/>
    <property type="match status" value="1"/>
</dbReference>
<dbReference type="Pfam" id="PF00248">
    <property type="entry name" value="Aldo_ket_red"/>
    <property type="match status" value="1"/>
</dbReference>
<dbReference type="RefSeq" id="WP_158027930.1">
    <property type="nucleotide sequence ID" value="NZ_BMHG01000001.1"/>
</dbReference>
<dbReference type="Gene3D" id="3.20.20.100">
    <property type="entry name" value="NADP-dependent oxidoreductase domain"/>
    <property type="match status" value="1"/>
</dbReference>
<dbReference type="Proteomes" id="UP000431744">
    <property type="component" value="Unassembled WGS sequence"/>
</dbReference>
<dbReference type="OrthoDB" id="9768793at2"/>
<dbReference type="GO" id="GO:0005829">
    <property type="term" value="C:cytosol"/>
    <property type="evidence" value="ECO:0007669"/>
    <property type="project" value="TreeGrafter"/>
</dbReference>
<comment type="caution">
    <text evidence="2">The sequence shown here is derived from an EMBL/GenBank/DDBJ whole genome shotgun (WGS) entry which is preliminary data.</text>
</comment>
<organism evidence="2 3">
    <name type="scientific">Pseudoclavibacter endophyticus</name>
    <dbReference type="NCBI Taxonomy" id="1778590"/>
    <lineage>
        <taxon>Bacteria</taxon>
        <taxon>Bacillati</taxon>
        <taxon>Actinomycetota</taxon>
        <taxon>Actinomycetes</taxon>
        <taxon>Micrococcales</taxon>
        <taxon>Microbacteriaceae</taxon>
        <taxon>Pseudoclavibacter</taxon>
    </lineage>
</organism>
<dbReference type="InterPro" id="IPR023210">
    <property type="entry name" value="NADP_OxRdtase_dom"/>
</dbReference>
<protein>
    <submittedName>
        <fullName evidence="2">Aldo/keto reductase</fullName>
    </submittedName>
</protein>
<dbReference type="AlphaFoldDB" id="A0A6H9WSR6"/>
<dbReference type="SUPFAM" id="SSF51430">
    <property type="entry name" value="NAD(P)-linked oxidoreductase"/>
    <property type="match status" value="1"/>
</dbReference>
<dbReference type="InterPro" id="IPR036812">
    <property type="entry name" value="NAD(P)_OxRdtase_dom_sf"/>
</dbReference>
<sequence length="325" mass="34846">MKSSLDTSATGNGHPRRSLGGALDVFPVALGTNPFGWTSSDDEAAEVLDAYTAGGGNFIDTADSYPHWAEGRSGGESEQAIGRWLAGGRAPDDLIIATKVAQHPEFLGLSPDNVRAAADASLRRLGVERIDVYYAHFDDEATPLTETVRVFSSLVDEGLVGHVAISNYSPQRLREWMEITEREGFHRPIAHQPHYSLMERGIEADLLPLDRELGLSVVPYFSLAKGFLTGKYRPGVQIDSPRAPQASAYLETPRGERVLAALDGISGRLKVEPGAVALAWLLAQPGVVAPIASARNASQVPMLLDAARISLDPSEVEELTRAAAA</sequence>
<dbReference type="EMBL" id="WBJY01000001">
    <property type="protein sequence ID" value="KAB1649340.1"/>
    <property type="molecule type" value="Genomic_DNA"/>
</dbReference>
<name>A0A6H9WSR6_9MICO</name>
<evidence type="ECO:0000259" key="1">
    <source>
        <dbReference type="Pfam" id="PF00248"/>
    </source>
</evidence>
<gene>
    <name evidence="2" type="ORF">F8O04_03465</name>
</gene>
<evidence type="ECO:0000313" key="3">
    <source>
        <dbReference type="Proteomes" id="UP000431744"/>
    </source>
</evidence>
<feature type="domain" description="NADP-dependent oxidoreductase" evidence="1">
    <location>
        <begin position="28"/>
        <end position="322"/>
    </location>
</feature>
<proteinExistence type="predicted"/>
<accession>A0A6H9WSR6</accession>
<reference evidence="2 3" key="1">
    <citation type="submission" date="2019-09" db="EMBL/GenBank/DDBJ databases">
        <title>Phylogeny of genus Pseudoclavibacter and closely related genus.</title>
        <authorList>
            <person name="Li Y."/>
        </authorList>
    </citation>
    <scope>NUCLEOTIDE SEQUENCE [LARGE SCALE GENOMIC DNA]</scope>
    <source>
        <strain evidence="2 3">EGI 60007</strain>
    </source>
</reference>
<dbReference type="PANTHER" id="PTHR43364:SF6">
    <property type="entry name" value="OXIDOREDUCTASE-RELATED"/>
    <property type="match status" value="1"/>
</dbReference>
<keyword evidence="3" id="KW-1185">Reference proteome</keyword>
<evidence type="ECO:0000313" key="2">
    <source>
        <dbReference type="EMBL" id="KAB1649340.1"/>
    </source>
</evidence>
<dbReference type="InterPro" id="IPR050523">
    <property type="entry name" value="AKR_Detox_Biosynth"/>
</dbReference>